<keyword evidence="2" id="KW-1185">Reference proteome</keyword>
<accession>A0A8J2NT34</accession>
<evidence type="ECO:0000313" key="1">
    <source>
        <dbReference type="EMBL" id="CAG7717377.1"/>
    </source>
</evidence>
<name>A0A8J2NT34_9HEXA</name>
<organism evidence="1 2">
    <name type="scientific">Allacma fusca</name>
    <dbReference type="NCBI Taxonomy" id="39272"/>
    <lineage>
        <taxon>Eukaryota</taxon>
        <taxon>Metazoa</taxon>
        <taxon>Ecdysozoa</taxon>
        <taxon>Arthropoda</taxon>
        <taxon>Hexapoda</taxon>
        <taxon>Collembola</taxon>
        <taxon>Symphypleona</taxon>
        <taxon>Sminthuridae</taxon>
        <taxon>Allacma</taxon>
    </lineage>
</organism>
<dbReference type="OrthoDB" id="10262646at2759"/>
<proteinExistence type="predicted"/>
<comment type="caution">
    <text evidence="1">The sequence shown here is derived from an EMBL/GenBank/DDBJ whole genome shotgun (WGS) entry which is preliminary data.</text>
</comment>
<gene>
    <name evidence="1" type="ORF">AFUS01_LOCUS6837</name>
</gene>
<protein>
    <submittedName>
        <fullName evidence="1">Uncharacterized protein</fullName>
    </submittedName>
</protein>
<sequence length="56" mass="6495">RAISAVSVDKGMITSGMVLPKQSPYREYFNIKIIQLKEVGLNFKYLKTYERSTQPR</sequence>
<feature type="non-terminal residue" evidence="1">
    <location>
        <position position="56"/>
    </location>
</feature>
<reference evidence="1" key="1">
    <citation type="submission" date="2021-06" db="EMBL/GenBank/DDBJ databases">
        <authorList>
            <person name="Hodson N. C."/>
            <person name="Mongue J. A."/>
            <person name="Jaron S. K."/>
        </authorList>
    </citation>
    <scope>NUCLEOTIDE SEQUENCE</scope>
</reference>
<dbReference type="Proteomes" id="UP000708208">
    <property type="component" value="Unassembled WGS sequence"/>
</dbReference>
<dbReference type="AlphaFoldDB" id="A0A8J2NT34"/>
<feature type="non-terminal residue" evidence="1">
    <location>
        <position position="1"/>
    </location>
</feature>
<evidence type="ECO:0000313" key="2">
    <source>
        <dbReference type="Proteomes" id="UP000708208"/>
    </source>
</evidence>
<dbReference type="EMBL" id="CAJVCH010045295">
    <property type="protein sequence ID" value="CAG7717377.1"/>
    <property type="molecule type" value="Genomic_DNA"/>
</dbReference>